<reference evidence="5" key="1">
    <citation type="submission" date="2020-05" db="EMBL/GenBank/DDBJ databases">
        <authorList>
            <person name="Chiriac C."/>
            <person name="Salcher M."/>
            <person name="Ghai R."/>
            <person name="Kavagutti S V."/>
        </authorList>
    </citation>
    <scope>NUCLEOTIDE SEQUENCE</scope>
</reference>
<evidence type="ECO:0000313" key="1">
    <source>
        <dbReference type="EMBL" id="CAB4167031.1"/>
    </source>
</evidence>
<evidence type="ECO:0000313" key="6">
    <source>
        <dbReference type="EMBL" id="CAB5231631.1"/>
    </source>
</evidence>
<sequence>MESRNGQDPTPLTTTRYYYSHDHPSSYLSAPQFDHIGHGMYASRKADYGHYNEGNLNEQS</sequence>
<evidence type="ECO:0000313" key="4">
    <source>
        <dbReference type="EMBL" id="CAB4189072.1"/>
    </source>
</evidence>
<evidence type="ECO:0000313" key="2">
    <source>
        <dbReference type="EMBL" id="CAB4175172.1"/>
    </source>
</evidence>
<evidence type="ECO:0000313" key="5">
    <source>
        <dbReference type="EMBL" id="CAB4193052.1"/>
    </source>
</evidence>
<dbReference type="EMBL" id="LR796798">
    <property type="protein sequence ID" value="CAB4167031.1"/>
    <property type="molecule type" value="Genomic_DNA"/>
</dbReference>
<proteinExistence type="predicted"/>
<dbReference type="EMBL" id="LR796979">
    <property type="protein sequence ID" value="CAB4179047.1"/>
    <property type="molecule type" value="Genomic_DNA"/>
</dbReference>
<name>A0A6J5RB73_9CAUD</name>
<dbReference type="EMBL" id="LR796924">
    <property type="protein sequence ID" value="CAB4175172.1"/>
    <property type="molecule type" value="Genomic_DNA"/>
</dbReference>
<protein>
    <submittedName>
        <fullName evidence="5">Uncharacterized protein</fullName>
    </submittedName>
</protein>
<organism evidence="5">
    <name type="scientific">uncultured Caudovirales phage</name>
    <dbReference type="NCBI Taxonomy" id="2100421"/>
    <lineage>
        <taxon>Viruses</taxon>
        <taxon>Duplodnaviria</taxon>
        <taxon>Heunggongvirae</taxon>
        <taxon>Uroviricota</taxon>
        <taxon>Caudoviricetes</taxon>
        <taxon>Peduoviridae</taxon>
        <taxon>Maltschvirus</taxon>
        <taxon>Maltschvirus maltsch</taxon>
    </lineage>
</organism>
<accession>A0A6J5RB73</accession>
<dbReference type="EMBL" id="LR797196">
    <property type="protein sequence ID" value="CAB4193052.1"/>
    <property type="molecule type" value="Genomic_DNA"/>
</dbReference>
<gene>
    <name evidence="3" type="ORF">UFOVP1034_28</name>
    <name evidence="4" type="ORF">UFOVP1177_28</name>
    <name evidence="5" type="ORF">UFOVP1243_15</name>
    <name evidence="6" type="ORF">UFOVP1581_130</name>
    <name evidence="1" type="ORF">UFOVP854_130</name>
    <name evidence="2" type="ORF">UFOVP964_130</name>
</gene>
<dbReference type="EMBL" id="LR797132">
    <property type="protein sequence ID" value="CAB4189072.1"/>
    <property type="molecule type" value="Genomic_DNA"/>
</dbReference>
<dbReference type="EMBL" id="LR798433">
    <property type="protein sequence ID" value="CAB5231631.1"/>
    <property type="molecule type" value="Genomic_DNA"/>
</dbReference>
<evidence type="ECO:0000313" key="3">
    <source>
        <dbReference type="EMBL" id="CAB4179047.1"/>
    </source>
</evidence>